<dbReference type="InterPro" id="IPR029055">
    <property type="entry name" value="Ntn_hydrolases_N"/>
</dbReference>
<dbReference type="Gene3D" id="3.60.20.40">
    <property type="match status" value="1"/>
</dbReference>
<feature type="transmembrane region" description="Helical" evidence="3">
    <location>
        <begin position="523"/>
        <end position="548"/>
    </location>
</feature>
<gene>
    <name evidence="4" type="ORF">HCN44_010414</name>
</gene>
<evidence type="ECO:0000256" key="3">
    <source>
        <dbReference type="SAM" id="Phobius"/>
    </source>
</evidence>
<evidence type="ECO:0000256" key="1">
    <source>
        <dbReference type="PIRSR" id="PIRSR600101-1"/>
    </source>
</evidence>
<dbReference type="PANTHER" id="PTHR11686">
    <property type="entry name" value="GAMMA GLUTAMYL TRANSPEPTIDASE"/>
    <property type="match status" value="1"/>
</dbReference>
<dbReference type="EMBL" id="JACMRX010000007">
    <property type="protein sequence ID" value="KAF7987221.1"/>
    <property type="molecule type" value="Genomic_DNA"/>
</dbReference>
<evidence type="ECO:0000256" key="2">
    <source>
        <dbReference type="PIRSR" id="PIRSR600101-2"/>
    </source>
</evidence>
<evidence type="ECO:0000313" key="4">
    <source>
        <dbReference type="EMBL" id="KAF7987221.1"/>
    </source>
</evidence>
<protein>
    <submittedName>
        <fullName evidence="4">Uncharacterized protein</fullName>
    </submittedName>
</protein>
<dbReference type="GO" id="GO:0005886">
    <property type="term" value="C:plasma membrane"/>
    <property type="evidence" value="ECO:0007669"/>
    <property type="project" value="TreeGrafter"/>
</dbReference>
<evidence type="ECO:0000313" key="5">
    <source>
        <dbReference type="Proteomes" id="UP000639338"/>
    </source>
</evidence>
<keyword evidence="3" id="KW-0812">Transmembrane</keyword>
<reference evidence="4 5" key="1">
    <citation type="submission" date="2020-08" db="EMBL/GenBank/DDBJ databases">
        <title>Aphidius gifuensis genome sequencing and assembly.</title>
        <authorList>
            <person name="Du Z."/>
        </authorList>
    </citation>
    <scope>NUCLEOTIDE SEQUENCE [LARGE SCALE GENOMIC DNA]</scope>
    <source>
        <strain evidence="4">YNYX2018</strain>
        <tissue evidence="4">Adults</tissue>
    </source>
</reference>
<dbReference type="Proteomes" id="UP000639338">
    <property type="component" value="Unassembled WGS sequence"/>
</dbReference>
<feature type="active site" description="Nucleophile" evidence="1">
    <location>
        <position position="437"/>
    </location>
</feature>
<dbReference type="InterPro" id="IPR000101">
    <property type="entry name" value="GGT_peptidase"/>
</dbReference>
<proteinExistence type="predicted"/>
<feature type="binding site" evidence="2">
    <location>
        <position position="478"/>
    </location>
    <ligand>
        <name>L-glutamate</name>
        <dbReference type="ChEBI" id="CHEBI:29985"/>
    </ligand>
</feature>
<keyword evidence="3" id="KW-1133">Transmembrane helix</keyword>
<dbReference type="InterPro" id="IPR043137">
    <property type="entry name" value="GGT_ssub_C"/>
</dbReference>
<feature type="binding site" evidence="2">
    <location>
        <begin position="454"/>
        <end position="456"/>
    </location>
    <ligand>
        <name>L-glutamate</name>
        <dbReference type="ChEBI" id="CHEBI:29985"/>
    </ligand>
</feature>
<comment type="caution">
    <text evidence="4">The sequence shown here is derived from an EMBL/GenBank/DDBJ whole genome shotgun (WGS) entry which is preliminary data.</text>
</comment>
<dbReference type="AlphaFoldDB" id="A0A834XHW9"/>
<name>A0A834XHW9_APHGI</name>
<sequence>MDSGLGGGFQALLFNGNSKKNKAAYVNAREYSPIDKRFMKKPLIYGNSVGVPSMLAGYAKILGVFDCLTRNKDKTVSIKGNCMDNIVKPKKKNSLKYSQIFDDVIKLAERGFKMSPTFAAIVDYLPWITSVWAIDHHRNHAANEKIANFLKYLRTTPLTLVDAYVDYRRRRADLRSIMLADIQYFGSRLTSKDFIAYRPKYSKPLATKLVLNKKVYDVHSMAPPAGGDVVLFFLKLVETLKHSPHKFSNSQKRAIFIHFLRYSYAFKNYGNNISHKTRNYIINKKSHIIAKKIIETIYHKKITKKSKFYIDEKLRIPSNFGGKKLPKFIVSSIFKLNRIRSRAENFMILSNISNTTDGDSDVEAVQNFNETDNDVDNYNVDSDDLEEDKFSKEQATLQMIDSTNATNNFIDISPIKNNISNFNESDILGFSENPFGTSNIVIRKNKKTIVSTASINHSYGSGILSRRLGIFYNNQLRDFSPKNWNLKYDKSKKLHRTKNYQGPKKQPQSSMGCTVISRKGKPVFMIGAAGGFKITGAMLNVIWNYFYLGNSLNEAIKRPRLITKLDYKTDSVEIWYERVMDNSNHKKFTDFEKIIDTTKNQLLFIQEAGYSAVTAASKFRSKYEAAADPRRGGSYYIHT</sequence>
<feature type="binding site" evidence="2">
    <location>
        <position position="531"/>
    </location>
    <ligand>
        <name>L-glutamate</name>
        <dbReference type="ChEBI" id="CHEBI:29985"/>
    </ligand>
</feature>
<dbReference type="PANTHER" id="PTHR11686:SF9">
    <property type="entry name" value="RE13973P"/>
    <property type="match status" value="1"/>
</dbReference>
<accession>A0A834XHW9</accession>
<keyword evidence="5" id="KW-1185">Reference proteome</keyword>
<dbReference type="GO" id="GO:0036374">
    <property type="term" value="F:glutathione hydrolase activity"/>
    <property type="evidence" value="ECO:0007669"/>
    <property type="project" value="InterPro"/>
</dbReference>
<dbReference type="SUPFAM" id="SSF56235">
    <property type="entry name" value="N-terminal nucleophile aminohydrolases (Ntn hydrolases)"/>
    <property type="match status" value="1"/>
</dbReference>
<organism evidence="4 5">
    <name type="scientific">Aphidius gifuensis</name>
    <name type="common">Parasitoid wasp</name>
    <dbReference type="NCBI Taxonomy" id="684658"/>
    <lineage>
        <taxon>Eukaryota</taxon>
        <taxon>Metazoa</taxon>
        <taxon>Ecdysozoa</taxon>
        <taxon>Arthropoda</taxon>
        <taxon>Hexapoda</taxon>
        <taxon>Insecta</taxon>
        <taxon>Pterygota</taxon>
        <taxon>Neoptera</taxon>
        <taxon>Endopterygota</taxon>
        <taxon>Hymenoptera</taxon>
        <taxon>Apocrita</taxon>
        <taxon>Ichneumonoidea</taxon>
        <taxon>Braconidae</taxon>
        <taxon>Aphidiinae</taxon>
        <taxon>Aphidius</taxon>
    </lineage>
</organism>
<dbReference type="GO" id="GO:0006751">
    <property type="term" value="P:glutathione catabolic process"/>
    <property type="evidence" value="ECO:0007669"/>
    <property type="project" value="InterPro"/>
</dbReference>
<feature type="binding site" evidence="2">
    <location>
        <begin position="509"/>
        <end position="510"/>
    </location>
    <ligand>
        <name>L-glutamate</name>
        <dbReference type="ChEBI" id="CHEBI:29985"/>
    </ligand>
</feature>
<dbReference type="Pfam" id="PF01019">
    <property type="entry name" value="G_glu_transpept"/>
    <property type="match status" value="2"/>
</dbReference>
<keyword evidence="3" id="KW-0472">Membrane</keyword>